<organism evidence="4 5">
    <name type="scientific">Candidatus Chloroploca asiatica</name>
    <dbReference type="NCBI Taxonomy" id="1506545"/>
    <lineage>
        <taxon>Bacteria</taxon>
        <taxon>Bacillati</taxon>
        <taxon>Chloroflexota</taxon>
        <taxon>Chloroflexia</taxon>
        <taxon>Chloroflexales</taxon>
        <taxon>Chloroflexineae</taxon>
        <taxon>Oscillochloridaceae</taxon>
        <taxon>Candidatus Chloroploca</taxon>
    </lineage>
</organism>
<keyword evidence="5" id="KW-1185">Reference proteome</keyword>
<evidence type="ECO:0000259" key="2">
    <source>
        <dbReference type="Pfam" id="PF05729"/>
    </source>
</evidence>
<gene>
    <name evidence="4" type="ORF">A9Q02_21860</name>
</gene>
<dbReference type="RefSeq" id="WP_097651142.1">
    <property type="nucleotide sequence ID" value="NZ_LYXE01000048.1"/>
</dbReference>
<dbReference type="SUPFAM" id="SSF52540">
    <property type="entry name" value="P-loop containing nucleoside triphosphate hydrolases"/>
    <property type="match status" value="1"/>
</dbReference>
<dbReference type="SMART" id="SM00028">
    <property type="entry name" value="TPR"/>
    <property type="match status" value="6"/>
</dbReference>
<dbReference type="Proteomes" id="UP000220922">
    <property type="component" value="Unassembled WGS sequence"/>
</dbReference>
<dbReference type="Pfam" id="PF12770">
    <property type="entry name" value="CHAT"/>
    <property type="match status" value="1"/>
</dbReference>
<dbReference type="SUPFAM" id="SSF48452">
    <property type="entry name" value="TPR-like"/>
    <property type="match status" value="3"/>
</dbReference>
<dbReference type="Gene3D" id="3.40.50.300">
    <property type="entry name" value="P-loop containing nucleotide triphosphate hydrolases"/>
    <property type="match status" value="1"/>
</dbReference>
<dbReference type="PANTHER" id="PTHR10098">
    <property type="entry name" value="RAPSYN-RELATED"/>
    <property type="match status" value="1"/>
</dbReference>
<proteinExistence type="predicted"/>
<name>A0A2H3KXS8_9CHLR</name>
<dbReference type="Pfam" id="PF13374">
    <property type="entry name" value="TPR_10"/>
    <property type="match status" value="1"/>
</dbReference>
<dbReference type="InterPro" id="IPR019734">
    <property type="entry name" value="TPR_rpt"/>
</dbReference>
<feature type="domain" description="NACHT" evidence="2">
    <location>
        <begin position="394"/>
        <end position="573"/>
    </location>
</feature>
<dbReference type="AlphaFoldDB" id="A0A2H3KXS8"/>
<dbReference type="OrthoDB" id="135494at2"/>
<feature type="domain" description="CHAT" evidence="3">
    <location>
        <begin position="52"/>
        <end position="335"/>
    </location>
</feature>
<reference evidence="4 5" key="1">
    <citation type="submission" date="2016-05" db="EMBL/GenBank/DDBJ databases">
        <authorList>
            <person name="Lavstsen T."/>
            <person name="Jespersen J.S."/>
        </authorList>
    </citation>
    <scope>NUCLEOTIDE SEQUENCE [LARGE SCALE GENOMIC DNA]</scope>
    <source>
        <strain evidence="4 5">B7-9</strain>
    </source>
</reference>
<dbReference type="InterPro" id="IPR007111">
    <property type="entry name" value="NACHT_NTPase"/>
</dbReference>
<dbReference type="Pfam" id="PF13424">
    <property type="entry name" value="TPR_12"/>
    <property type="match status" value="1"/>
</dbReference>
<evidence type="ECO:0008006" key="6">
    <source>
        <dbReference type="Google" id="ProtNLM"/>
    </source>
</evidence>
<evidence type="ECO:0000256" key="1">
    <source>
        <dbReference type="SAM" id="MobiDB-lite"/>
    </source>
</evidence>
<accession>A0A2H3KXS8</accession>
<protein>
    <recommendedName>
        <fullName evidence="6">CHAT domain-containing protein</fullName>
    </recommendedName>
</protein>
<evidence type="ECO:0000313" key="4">
    <source>
        <dbReference type="EMBL" id="PDW00294.1"/>
    </source>
</evidence>
<feature type="region of interest" description="Disordered" evidence="1">
    <location>
        <begin position="1225"/>
        <end position="1244"/>
    </location>
</feature>
<dbReference type="InterPro" id="IPR024983">
    <property type="entry name" value="CHAT_dom"/>
</dbReference>
<evidence type="ECO:0000259" key="3">
    <source>
        <dbReference type="Pfam" id="PF12770"/>
    </source>
</evidence>
<sequence>MAITITLRRGVDDRGEVCLNGEVLASFEPAALLVDQPLFARGGVAADPVAYGQRLMAALGGEEFKARLAALPRAPHEASLLAVQTDEAELAAIPWEYLHDGADFVIFTHLFVREVPHAPLPEAPDALLPWRMVVMGSDPLVQEVHDPKTGFVVAYAPLRRLHVVRELDRLRDDLVGQQPPAPIRWHRIAPTRQALIDDLATVEPLLFHYTGHGDVADGVPVLCFDDGTGCMDARPVADLAADLRGLTYFAFLNACRTADSREPGANLALALVRHGIPAVLGTQYKVLDDAAAPFARTFYRFLAAGQHPAQALYRARLQLKNQFRSEPREWAIPVLYLAQGYAWQVQRPVLAAPLLPIEPREPRVEQLRAPEHTFVGRDKELLELARLFINHHERIVTVRGAGGMGKTALVQALAQRLRFFFDQGIVALSLFLPGEAAPLRAAIVRRNLADRLGITHPAFDQPDAAEAQELVLAEALRARPRLLLIWDNYETVLWRLGREASDASNAPFDEEQRAEAAAVQRLVGLLADKGVHLLFTTRQSPVGLPGEYSYPPAERGAQLGGLAPRDSVRLLRERVGQRIPSSEFLEQLATAVGHSPLALNLAAARWARGQDDAAIFLANLQEELSKAHDPSPQMYQQASVEINVRLSLNALPADLRADLLALTIIANPVIVPLHGAVIWGLEDETTWFTDQAHTRLELLNQASLLQGQGYDEQRNRATTYSVQPVIATVLRQLADEQALDEPRARYARWADQVVSRAYNDEQGIDASAEIAMSTKFYLADLAIAIPYLPPERRGWAAWRAAWVFERLGQPEQAHQSIELAVATATETEHQELLSRVYHQQATLLETRGDLGGAMGLYEQSLAIKESLGDVRGKSATLHQMAGVLVTRGDLGGAMGLYEQSLAIKESLGDVRGKSATLHQMAGVLVTRGDLGGAMGLYEQSLAIQESLGDVRGKSVTLANMAHVLVQQGDQEQALKQYQESLAIVTRLGDPWGVANILLMMAPLQFSTGDHATALRNTRESLRLFQGMGAAPVAARAENLLQQMEAAMAGGAPQPVALTPARLVGALVGAVVRARRGQVPPTEVAAELGRLADEASLAQVTLALQAALEGGGDDAAATLLAAAEPLLAQGTPAERADALVGIGNLAALLHDPVTELAAREAGVAAFREAGDDRQNLVQLSIALYNLAIFHAGQEQYAAAIPLLEEVVALDERTGHPDLASDRAKLEEMRQRAGGALPADRDEQESAAAMAAMLSQLTPAQQAEFRVLSQEDTSDE</sequence>
<comment type="caution">
    <text evidence="4">The sequence shown here is derived from an EMBL/GenBank/DDBJ whole genome shotgun (WGS) entry which is preliminary data.</text>
</comment>
<dbReference type="InterPro" id="IPR011990">
    <property type="entry name" value="TPR-like_helical_dom_sf"/>
</dbReference>
<dbReference type="Pfam" id="PF05729">
    <property type="entry name" value="NACHT"/>
    <property type="match status" value="1"/>
</dbReference>
<dbReference type="InterPro" id="IPR027417">
    <property type="entry name" value="P-loop_NTPase"/>
</dbReference>
<evidence type="ECO:0000313" key="5">
    <source>
        <dbReference type="Proteomes" id="UP000220922"/>
    </source>
</evidence>
<dbReference type="Gene3D" id="1.25.40.10">
    <property type="entry name" value="Tetratricopeptide repeat domain"/>
    <property type="match status" value="1"/>
</dbReference>
<dbReference type="EMBL" id="LYXE01000048">
    <property type="protein sequence ID" value="PDW00294.1"/>
    <property type="molecule type" value="Genomic_DNA"/>
</dbReference>